<dbReference type="SUPFAM" id="SSF52833">
    <property type="entry name" value="Thioredoxin-like"/>
    <property type="match status" value="1"/>
</dbReference>
<dbReference type="EMBL" id="HBHT01033625">
    <property type="protein sequence ID" value="CAD9986258.1"/>
    <property type="molecule type" value="Transcribed_RNA"/>
</dbReference>
<dbReference type="GO" id="GO:0005737">
    <property type="term" value="C:cytoplasm"/>
    <property type="evidence" value="ECO:0007669"/>
    <property type="project" value="TreeGrafter"/>
</dbReference>
<dbReference type="InterPro" id="IPR014025">
    <property type="entry name" value="Glutaredoxin_subgr"/>
</dbReference>
<dbReference type="GO" id="GO:0034599">
    <property type="term" value="P:cellular response to oxidative stress"/>
    <property type="evidence" value="ECO:0007669"/>
    <property type="project" value="TreeGrafter"/>
</dbReference>
<dbReference type="PRINTS" id="PR00160">
    <property type="entry name" value="GLUTAREDOXIN"/>
</dbReference>
<sequence>MNSPLFLLCVLLIQSTQLAEGFHSTCFVSSLTRNGSLLGRQQALKELANGNGADDFLSQLAGGFEFAKNPVVEGKNALIKRQAGNYDQGIIRAQLQAFIDENPVAMLSFTTCPYCVKAKQVLDSLGATYKTMELNTMPGLQSYAFRAELSELTGRTSVPAIWIGGEFVGGCNDGPMDGVVTMQQSGKLEQLLKNVGAL</sequence>
<evidence type="ECO:0000313" key="3">
    <source>
        <dbReference type="EMBL" id="CAD9986258.1"/>
    </source>
</evidence>
<feature type="chain" id="PRO_5031052364" description="Glutaredoxin domain-containing protein" evidence="1">
    <location>
        <begin position="22"/>
        <end position="198"/>
    </location>
</feature>
<dbReference type="PANTHER" id="PTHR45694">
    <property type="entry name" value="GLUTAREDOXIN 2"/>
    <property type="match status" value="1"/>
</dbReference>
<dbReference type="PANTHER" id="PTHR45694:SF18">
    <property type="entry name" value="GLUTAREDOXIN-1-RELATED"/>
    <property type="match status" value="1"/>
</dbReference>
<evidence type="ECO:0000259" key="2">
    <source>
        <dbReference type="Pfam" id="PF00462"/>
    </source>
</evidence>
<dbReference type="Gene3D" id="3.40.30.10">
    <property type="entry name" value="Glutaredoxin"/>
    <property type="match status" value="1"/>
</dbReference>
<dbReference type="AlphaFoldDB" id="A0A7S2YNQ6"/>
<protein>
    <recommendedName>
        <fullName evidence="2">Glutaredoxin domain-containing protein</fullName>
    </recommendedName>
</protein>
<keyword evidence="1" id="KW-0732">Signal</keyword>
<feature type="signal peptide" evidence="1">
    <location>
        <begin position="1"/>
        <end position="21"/>
    </location>
</feature>
<name>A0A7S2YNQ6_9STRA</name>
<reference evidence="3" key="1">
    <citation type="submission" date="2021-01" db="EMBL/GenBank/DDBJ databases">
        <authorList>
            <person name="Corre E."/>
            <person name="Pelletier E."/>
            <person name="Niang G."/>
            <person name="Scheremetjew M."/>
            <person name="Finn R."/>
            <person name="Kale V."/>
            <person name="Holt S."/>
            <person name="Cochrane G."/>
            <person name="Meng A."/>
            <person name="Brown T."/>
            <person name="Cohen L."/>
        </authorList>
    </citation>
    <scope>NUCLEOTIDE SEQUENCE</scope>
    <source>
        <strain evidence="3">CCMP125</strain>
    </source>
</reference>
<dbReference type="PROSITE" id="PS51354">
    <property type="entry name" value="GLUTAREDOXIN_2"/>
    <property type="match status" value="1"/>
</dbReference>
<dbReference type="CDD" id="cd03419">
    <property type="entry name" value="GRX_GRXh_1_2_like"/>
    <property type="match status" value="1"/>
</dbReference>
<dbReference type="Pfam" id="PF00462">
    <property type="entry name" value="Glutaredoxin"/>
    <property type="match status" value="1"/>
</dbReference>
<accession>A0A7S2YNQ6</accession>
<dbReference type="InterPro" id="IPR002109">
    <property type="entry name" value="Glutaredoxin"/>
</dbReference>
<proteinExistence type="predicted"/>
<dbReference type="GO" id="GO:0015038">
    <property type="term" value="F:glutathione disulfide oxidoreductase activity"/>
    <property type="evidence" value="ECO:0007669"/>
    <property type="project" value="TreeGrafter"/>
</dbReference>
<gene>
    <name evidence="3" type="ORF">APAL1065_LOCUS22620</name>
</gene>
<organism evidence="3">
    <name type="scientific">Entomoneis paludosa</name>
    <dbReference type="NCBI Taxonomy" id="265537"/>
    <lineage>
        <taxon>Eukaryota</taxon>
        <taxon>Sar</taxon>
        <taxon>Stramenopiles</taxon>
        <taxon>Ochrophyta</taxon>
        <taxon>Bacillariophyta</taxon>
        <taxon>Bacillariophyceae</taxon>
        <taxon>Bacillariophycidae</taxon>
        <taxon>Entomoneidaceae</taxon>
        <taxon>Entomoneis</taxon>
    </lineage>
</organism>
<evidence type="ECO:0000256" key="1">
    <source>
        <dbReference type="SAM" id="SignalP"/>
    </source>
</evidence>
<dbReference type="InterPro" id="IPR036249">
    <property type="entry name" value="Thioredoxin-like_sf"/>
</dbReference>
<feature type="domain" description="Glutaredoxin" evidence="2">
    <location>
        <begin position="105"/>
        <end position="168"/>
    </location>
</feature>